<organism evidence="9 10">
    <name type="scientific">Candidatus Scatomonas pullistercoris</name>
    <dbReference type="NCBI Taxonomy" id="2840920"/>
    <lineage>
        <taxon>Bacteria</taxon>
        <taxon>Bacillati</taxon>
        <taxon>Bacillota</taxon>
        <taxon>Clostridia</taxon>
        <taxon>Lachnospirales</taxon>
        <taxon>Lachnospiraceae</taxon>
        <taxon>Lachnospiraceae incertae sedis</taxon>
        <taxon>Candidatus Scatomonas</taxon>
    </lineage>
</organism>
<feature type="transmembrane region" description="Helical" evidence="8">
    <location>
        <begin position="184"/>
        <end position="205"/>
    </location>
</feature>
<evidence type="ECO:0000313" key="9">
    <source>
        <dbReference type="EMBL" id="HIV24378.1"/>
    </source>
</evidence>
<feature type="transmembrane region" description="Helical" evidence="8">
    <location>
        <begin position="159"/>
        <end position="177"/>
    </location>
</feature>
<dbReference type="Pfam" id="PF03591">
    <property type="entry name" value="AzlC"/>
    <property type="match status" value="1"/>
</dbReference>
<evidence type="ECO:0000313" key="10">
    <source>
        <dbReference type="Proteomes" id="UP000824169"/>
    </source>
</evidence>
<reference evidence="9" key="2">
    <citation type="journal article" date="2021" name="PeerJ">
        <title>Extensive microbial diversity within the chicken gut microbiome revealed by metagenomics and culture.</title>
        <authorList>
            <person name="Gilroy R."/>
            <person name="Ravi A."/>
            <person name="Getino M."/>
            <person name="Pursley I."/>
            <person name="Horton D.L."/>
            <person name="Alikhan N.F."/>
            <person name="Baker D."/>
            <person name="Gharbi K."/>
            <person name="Hall N."/>
            <person name="Watson M."/>
            <person name="Adriaenssens E.M."/>
            <person name="Foster-Nyarko E."/>
            <person name="Jarju S."/>
            <person name="Secka A."/>
            <person name="Antonio M."/>
            <person name="Oren A."/>
            <person name="Chaudhuri R.R."/>
            <person name="La Ragione R."/>
            <person name="Hildebrand F."/>
            <person name="Pallen M.J."/>
        </authorList>
    </citation>
    <scope>NUCLEOTIDE SEQUENCE</scope>
    <source>
        <strain evidence="9">CHK188-20938</strain>
    </source>
</reference>
<evidence type="ECO:0000256" key="1">
    <source>
        <dbReference type="ARBA" id="ARBA00004651"/>
    </source>
</evidence>
<evidence type="ECO:0000256" key="4">
    <source>
        <dbReference type="ARBA" id="ARBA00022475"/>
    </source>
</evidence>
<dbReference type="GO" id="GO:1903785">
    <property type="term" value="P:L-valine transmembrane transport"/>
    <property type="evidence" value="ECO:0007669"/>
    <property type="project" value="TreeGrafter"/>
</dbReference>
<keyword evidence="6 8" id="KW-1133">Transmembrane helix</keyword>
<comment type="caution">
    <text evidence="9">The sequence shown here is derived from an EMBL/GenBank/DDBJ whole genome shotgun (WGS) entry which is preliminary data.</text>
</comment>
<keyword evidence="7 8" id="KW-0472">Membrane</keyword>
<evidence type="ECO:0000256" key="5">
    <source>
        <dbReference type="ARBA" id="ARBA00022692"/>
    </source>
</evidence>
<evidence type="ECO:0000256" key="6">
    <source>
        <dbReference type="ARBA" id="ARBA00022989"/>
    </source>
</evidence>
<proteinExistence type="inferred from homology"/>
<feature type="transmembrane region" description="Helical" evidence="8">
    <location>
        <begin position="20"/>
        <end position="37"/>
    </location>
</feature>
<accession>A0A9D1P0F8</accession>
<sequence>MKQKKKWFSQGMKDGVPIGLGYFAVAFTLGIAAKGIGLTAPQAAAMSLTNLTSAGEFAALGLISAGASYGEMALTQLIINLRYCLMSCSLSQKIDPQAGMAHRLLTAFGVTDEIFGVSAGVQGRLSPFYSYGIMSVAVPGWTLGTLVGVVSGSVLPGRILSALSVALYAMFIAVIIPPCRESRVITGLICVSMAASTLMACLPVVQNISSGLRIILLTLILAGAAALLFPLKENADEEEKSDGT</sequence>
<evidence type="ECO:0000256" key="8">
    <source>
        <dbReference type="SAM" id="Phobius"/>
    </source>
</evidence>
<keyword evidence="3" id="KW-0813">Transport</keyword>
<evidence type="ECO:0000256" key="2">
    <source>
        <dbReference type="ARBA" id="ARBA00010735"/>
    </source>
</evidence>
<evidence type="ECO:0000256" key="7">
    <source>
        <dbReference type="ARBA" id="ARBA00023136"/>
    </source>
</evidence>
<feature type="transmembrane region" description="Helical" evidence="8">
    <location>
        <begin position="211"/>
        <end position="231"/>
    </location>
</feature>
<protein>
    <submittedName>
        <fullName evidence="9">AzlC family ABC transporter permease</fullName>
    </submittedName>
</protein>
<feature type="transmembrane region" description="Helical" evidence="8">
    <location>
        <begin position="57"/>
        <end position="79"/>
    </location>
</feature>
<feature type="transmembrane region" description="Helical" evidence="8">
    <location>
        <begin position="128"/>
        <end position="147"/>
    </location>
</feature>
<dbReference type="EMBL" id="DVOO01000003">
    <property type="protein sequence ID" value="HIV24378.1"/>
    <property type="molecule type" value="Genomic_DNA"/>
</dbReference>
<dbReference type="PANTHER" id="PTHR34979">
    <property type="entry name" value="INNER MEMBRANE PROTEIN YGAZ"/>
    <property type="match status" value="1"/>
</dbReference>
<gene>
    <name evidence="9" type="ORF">IAB71_01100</name>
</gene>
<reference evidence="9" key="1">
    <citation type="submission" date="2020-10" db="EMBL/GenBank/DDBJ databases">
        <authorList>
            <person name="Gilroy R."/>
        </authorList>
    </citation>
    <scope>NUCLEOTIDE SEQUENCE</scope>
    <source>
        <strain evidence="9">CHK188-20938</strain>
    </source>
</reference>
<keyword evidence="5 8" id="KW-0812">Transmembrane</keyword>
<dbReference type="Proteomes" id="UP000824169">
    <property type="component" value="Unassembled WGS sequence"/>
</dbReference>
<dbReference type="GO" id="GO:0005886">
    <property type="term" value="C:plasma membrane"/>
    <property type="evidence" value="ECO:0007669"/>
    <property type="project" value="UniProtKB-SubCell"/>
</dbReference>
<keyword evidence="4" id="KW-1003">Cell membrane</keyword>
<comment type="similarity">
    <text evidence="2">Belongs to the AzlC family.</text>
</comment>
<dbReference type="PANTHER" id="PTHR34979:SF1">
    <property type="entry name" value="INNER MEMBRANE PROTEIN YGAZ"/>
    <property type="match status" value="1"/>
</dbReference>
<comment type="subcellular location">
    <subcellularLocation>
        <location evidence="1">Cell membrane</location>
        <topology evidence="1">Multi-pass membrane protein</topology>
    </subcellularLocation>
</comment>
<dbReference type="InterPro" id="IPR011606">
    <property type="entry name" value="Brnchd-chn_aa_trnsp_permease"/>
</dbReference>
<name>A0A9D1P0F8_9FIRM</name>
<dbReference type="AlphaFoldDB" id="A0A9D1P0F8"/>
<evidence type="ECO:0000256" key="3">
    <source>
        <dbReference type="ARBA" id="ARBA00022448"/>
    </source>
</evidence>